<dbReference type="SMART" id="SM00091">
    <property type="entry name" value="PAS"/>
    <property type="match status" value="1"/>
</dbReference>
<feature type="domain" description="PAC" evidence="2">
    <location>
        <begin position="226"/>
        <end position="278"/>
    </location>
</feature>
<keyword evidence="6" id="KW-1185">Reference proteome</keyword>
<dbReference type="InterPro" id="IPR013655">
    <property type="entry name" value="PAS_fold_3"/>
</dbReference>
<dbReference type="InterPro" id="IPR029787">
    <property type="entry name" value="Nucleotide_cyclase"/>
</dbReference>
<dbReference type="SUPFAM" id="SSF55073">
    <property type="entry name" value="Nucleotide cyclase"/>
    <property type="match status" value="1"/>
</dbReference>
<evidence type="ECO:0000313" key="5">
    <source>
        <dbReference type="EMBL" id="MDN4599655.1"/>
    </source>
</evidence>
<gene>
    <name evidence="5" type="ORF">P5G61_00320</name>
</gene>
<dbReference type="InterPro" id="IPR035965">
    <property type="entry name" value="PAS-like_dom_sf"/>
</dbReference>
<sequence length="961" mass="109233">METTYESIFKLNTKPLVEDEYVYKNDLLFDVIDTFGYLISRDGEGRLNRVSEGISSILKIKDYAGKTVDQVIRIADNHEQLITFTEESDRITWESKQKFQLQTSLMLGGNSATFDVVKIPIFNPDHSRREILTFLFDITAQKEMENKLRKSENRLAYAQKMVQTGNWDWDLVNRKIHWSDELFHIHGIAKSSSFSLDDLKQSIHPEDADEVFRFFGDIINGGQASSEIEYRINRGAGEVRTLLGRAEVVTDESGKTKELLGIVQDITEKKEIQDKLRESELIYRSLVTEALVGVIILQNGKLTYANPYIIHKTGYRESDLLQMDVLQLLSPEYRDAMRERISDIVNGYPKNSSERIKIIQKDGQLMDVEVYVKLLILGGMPSLVGTLVDITDEVRASAELHQLAFHDYLTGLPNRRYLENELTDTIKSTNEKQSKIAVMQLDLDRFKYVNETLGYSYGDELLKMAANRISSCIGAGNTILSRLGEDNFTAIVRDLKNEKQVKVLSAKILKEIQKPFYLDQYELFLTTSIGISIFPSDGNDGGTLLKNADIALARAKENGKNNYQFYTSSMNVNTFRIFSLEKGLRKAISNEEFEIYYQPKVCPRSGTILGAEALIRWNHPEWGIVSPAEFIPLAEETGLILPLGDLISRTVCEHLSKWDRLGLKKVPVSINISPKSFLERDYVSNLHDTLQTFDVQGKWIELEITESVFLQHEESIQDTMAELKNLGIRMALDDFGTGYSSLSYLTRFPIDILKIDRSFIKEVTATNSKEKSITQAIIQMAKSLNMTIVAEGVETLDQLQFVKEHLCDQVQGYIFSRAVPEHDFIMLLSLGTLPPKEATSEGGLDGKDRKSGKRRYFTPPLHADMTIVKIKGEDIKLGVTEVAIKEIGINDLHFVSTLSLPVSRDFMIQLRAKLLDRTFRFKGNIVFKNELDDINEYGLVFDLHNKDRTLLNQCLIGLKPG</sequence>
<dbReference type="InterPro" id="IPR052155">
    <property type="entry name" value="Biofilm_reg_signaling"/>
</dbReference>
<comment type="caution">
    <text evidence="5">The sequence shown here is derived from an EMBL/GenBank/DDBJ whole genome shotgun (WGS) entry which is preliminary data.</text>
</comment>
<dbReference type="InterPro" id="IPR001633">
    <property type="entry name" value="EAL_dom"/>
</dbReference>
<feature type="domain" description="PAS" evidence="1">
    <location>
        <begin position="299"/>
        <end position="348"/>
    </location>
</feature>
<accession>A0ABT8J3M7</accession>
<evidence type="ECO:0000259" key="2">
    <source>
        <dbReference type="PROSITE" id="PS50113"/>
    </source>
</evidence>
<dbReference type="SUPFAM" id="SSF55785">
    <property type="entry name" value="PYP-like sensor domain (PAS domain)"/>
    <property type="match status" value="2"/>
</dbReference>
<dbReference type="CDD" id="cd00130">
    <property type="entry name" value="PAS"/>
    <property type="match status" value="2"/>
</dbReference>
<dbReference type="Gene3D" id="3.30.450.20">
    <property type="entry name" value="PAS domain"/>
    <property type="match status" value="3"/>
</dbReference>
<dbReference type="PROSITE" id="PS50887">
    <property type="entry name" value="GGDEF"/>
    <property type="match status" value="1"/>
</dbReference>
<dbReference type="PROSITE" id="PS50883">
    <property type="entry name" value="EAL"/>
    <property type="match status" value="1"/>
</dbReference>
<dbReference type="RefSeq" id="WP_301243241.1">
    <property type="nucleotide sequence ID" value="NZ_JAROCD010000001.1"/>
</dbReference>
<dbReference type="InterPro" id="IPR000700">
    <property type="entry name" value="PAS-assoc_C"/>
</dbReference>
<dbReference type="InterPro" id="IPR000014">
    <property type="entry name" value="PAS"/>
</dbReference>
<dbReference type="SMART" id="SM00267">
    <property type="entry name" value="GGDEF"/>
    <property type="match status" value="1"/>
</dbReference>
<dbReference type="Pfam" id="PF00990">
    <property type="entry name" value="GGDEF"/>
    <property type="match status" value="1"/>
</dbReference>
<dbReference type="SUPFAM" id="SSF141868">
    <property type="entry name" value="EAL domain-like"/>
    <property type="match status" value="1"/>
</dbReference>
<dbReference type="SMART" id="SM00086">
    <property type="entry name" value="PAC"/>
    <property type="match status" value="2"/>
</dbReference>
<dbReference type="Gene3D" id="2.10.70.100">
    <property type="match status" value="1"/>
</dbReference>
<dbReference type="PANTHER" id="PTHR44757:SF2">
    <property type="entry name" value="BIOFILM ARCHITECTURE MAINTENANCE PROTEIN MBAA"/>
    <property type="match status" value="1"/>
</dbReference>
<dbReference type="CDD" id="cd01949">
    <property type="entry name" value="GGDEF"/>
    <property type="match status" value="1"/>
</dbReference>
<dbReference type="CDD" id="cd01948">
    <property type="entry name" value="EAL"/>
    <property type="match status" value="1"/>
</dbReference>
<dbReference type="SMART" id="SM00052">
    <property type="entry name" value="EAL"/>
    <property type="match status" value="1"/>
</dbReference>
<evidence type="ECO:0000259" key="3">
    <source>
        <dbReference type="PROSITE" id="PS50883"/>
    </source>
</evidence>
<protein>
    <submittedName>
        <fullName evidence="5">EAL domain-containing protein</fullName>
    </submittedName>
</protein>
<dbReference type="Pfam" id="PF13426">
    <property type="entry name" value="PAS_9"/>
    <property type="match status" value="1"/>
</dbReference>
<dbReference type="Pfam" id="PF00563">
    <property type="entry name" value="EAL"/>
    <property type="match status" value="1"/>
</dbReference>
<organism evidence="5 6">
    <name type="scientific">Paenibacillus vandeheii</name>
    <dbReference type="NCBI Taxonomy" id="3035917"/>
    <lineage>
        <taxon>Bacteria</taxon>
        <taxon>Bacillati</taxon>
        <taxon>Bacillota</taxon>
        <taxon>Bacilli</taxon>
        <taxon>Bacillales</taxon>
        <taxon>Paenibacillaceae</taxon>
        <taxon>Paenibacillus</taxon>
    </lineage>
</organism>
<dbReference type="InterPro" id="IPR043128">
    <property type="entry name" value="Rev_trsase/Diguanyl_cyclase"/>
</dbReference>
<proteinExistence type="predicted"/>
<dbReference type="Pfam" id="PF08447">
    <property type="entry name" value="PAS_3"/>
    <property type="match status" value="1"/>
</dbReference>
<dbReference type="PROSITE" id="PS50112">
    <property type="entry name" value="PAS"/>
    <property type="match status" value="1"/>
</dbReference>
<evidence type="ECO:0000313" key="6">
    <source>
        <dbReference type="Proteomes" id="UP001174205"/>
    </source>
</evidence>
<dbReference type="InterPro" id="IPR000160">
    <property type="entry name" value="GGDEF_dom"/>
</dbReference>
<dbReference type="InterPro" id="IPR035919">
    <property type="entry name" value="EAL_sf"/>
</dbReference>
<dbReference type="Proteomes" id="UP001174205">
    <property type="component" value="Unassembled WGS sequence"/>
</dbReference>
<dbReference type="Gene3D" id="3.30.70.270">
    <property type="match status" value="1"/>
</dbReference>
<dbReference type="PANTHER" id="PTHR44757">
    <property type="entry name" value="DIGUANYLATE CYCLASE DGCP"/>
    <property type="match status" value="1"/>
</dbReference>
<dbReference type="Gene3D" id="3.20.20.450">
    <property type="entry name" value="EAL domain"/>
    <property type="match status" value="1"/>
</dbReference>
<feature type="domain" description="PAC" evidence="2">
    <location>
        <begin position="95"/>
        <end position="150"/>
    </location>
</feature>
<dbReference type="PROSITE" id="PS50113">
    <property type="entry name" value="PAC"/>
    <property type="match status" value="2"/>
</dbReference>
<feature type="domain" description="GGDEF" evidence="4">
    <location>
        <begin position="434"/>
        <end position="568"/>
    </location>
</feature>
<dbReference type="NCBIfam" id="TIGR00229">
    <property type="entry name" value="sensory_box"/>
    <property type="match status" value="2"/>
</dbReference>
<name>A0ABT8J3M7_9BACL</name>
<dbReference type="EMBL" id="JAROCD010000001">
    <property type="protein sequence ID" value="MDN4599655.1"/>
    <property type="molecule type" value="Genomic_DNA"/>
</dbReference>
<reference evidence="5" key="1">
    <citation type="submission" date="2023-03" db="EMBL/GenBank/DDBJ databases">
        <title>MT1 and MT2 Draft Genomes of Novel Species.</title>
        <authorList>
            <person name="Venkateswaran K."/>
        </authorList>
    </citation>
    <scope>NUCLEOTIDE SEQUENCE</scope>
    <source>
        <strain evidence="5">F6_3S_P_1C</strain>
    </source>
</reference>
<dbReference type="InterPro" id="IPR001610">
    <property type="entry name" value="PAC"/>
</dbReference>
<feature type="domain" description="EAL" evidence="3">
    <location>
        <begin position="577"/>
        <end position="832"/>
    </location>
</feature>
<dbReference type="NCBIfam" id="TIGR00254">
    <property type="entry name" value="GGDEF"/>
    <property type="match status" value="1"/>
</dbReference>
<evidence type="ECO:0000259" key="4">
    <source>
        <dbReference type="PROSITE" id="PS50887"/>
    </source>
</evidence>
<evidence type="ECO:0000259" key="1">
    <source>
        <dbReference type="PROSITE" id="PS50112"/>
    </source>
</evidence>